<dbReference type="SUPFAM" id="SSF54534">
    <property type="entry name" value="FKBP-like"/>
    <property type="match status" value="1"/>
</dbReference>
<evidence type="ECO:0000256" key="2">
    <source>
        <dbReference type="ARBA" id="ARBA00022475"/>
    </source>
</evidence>
<dbReference type="Pfam" id="PF13616">
    <property type="entry name" value="Rotamase_3"/>
    <property type="match status" value="1"/>
</dbReference>
<dbReference type="InterPro" id="IPR027304">
    <property type="entry name" value="Trigger_fact/SurA_dom_sf"/>
</dbReference>
<accession>A0ABQ3IMD4</accession>
<dbReference type="RefSeq" id="WP_189377261.1">
    <property type="nucleotide sequence ID" value="NZ_BNAH01000004.1"/>
</dbReference>
<name>A0ABQ3IMD4_9GAMM</name>
<reference evidence="15" key="1">
    <citation type="journal article" date="2019" name="Int. J. Syst. Evol. Microbiol.">
        <title>The Global Catalogue of Microorganisms (GCM) 10K type strain sequencing project: providing services to taxonomists for standard genome sequencing and annotation.</title>
        <authorList>
            <consortium name="The Broad Institute Genomics Platform"/>
            <consortium name="The Broad Institute Genome Sequencing Center for Infectious Disease"/>
            <person name="Wu L."/>
            <person name="Ma J."/>
        </authorList>
    </citation>
    <scope>NUCLEOTIDE SEQUENCE [LARGE SCALE GENOMIC DNA]</scope>
    <source>
        <strain evidence="15">CGMCC 1.15922</strain>
    </source>
</reference>
<evidence type="ECO:0000256" key="10">
    <source>
        <dbReference type="ARBA" id="ARBA00042775"/>
    </source>
</evidence>
<dbReference type="InterPro" id="IPR000297">
    <property type="entry name" value="PPIase_PpiC"/>
</dbReference>
<gene>
    <name evidence="14" type="primary">ppiD</name>
    <name evidence="14" type="ORF">GCM10011501_11680</name>
</gene>
<evidence type="ECO:0000256" key="4">
    <source>
        <dbReference type="ARBA" id="ARBA00022692"/>
    </source>
</evidence>
<organism evidence="14 15">
    <name type="scientific">Thalassotalea profundi</name>
    <dbReference type="NCBI Taxonomy" id="2036687"/>
    <lineage>
        <taxon>Bacteria</taxon>
        <taxon>Pseudomonadati</taxon>
        <taxon>Pseudomonadota</taxon>
        <taxon>Gammaproteobacteria</taxon>
        <taxon>Alteromonadales</taxon>
        <taxon>Colwelliaceae</taxon>
        <taxon>Thalassotalea</taxon>
    </lineage>
</organism>
<comment type="caution">
    <text evidence="14">The sequence shown here is derived from an EMBL/GenBank/DDBJ whole genome shotgun (WGS) entry which is preliminary data.</text>
</comment>
<evidence type="ECO:0000256" key="9">
    <source>
        <dbReference type="ARBA" id="ARBA00040743"/>
    </source>
</evidence>
<protein>
    <recommendedName>
        <fullName evidence="9">Periplasmic chaperone PpiD</fullName>
    </recommendedName>
    <alternativeName>
        <fullName evidence="10">Periplasmic folding chaperone</fullName>
    </alternativeName>
</protein>
<evidence type="ECO:0000256" key="3">
    <source>
        <dbReference type="ARBA" id="ARBA00022519"/>
    </source>
</evidence>
<sequence>MLENIRENSQGMIAKVILGLVMLTFAFAGIGSYTNSVDTSVAQVNDVKISQADFEKAYQNQRNRMAQQFGDMFDTLSADANYMANFRKGVLDNLINEKLIDIAADDLALRVSDERIKTTIREMEEFQVDGKFDNNRYLALINQAGFYQSSDFRDYLRVEMTRRQLNQALLASEFSLPYQEKQLTALQNQKRDIRFASISAEQFKADVEVTDQDINEYYQNNQTRFQNQEKIKVNYIALSVDDIAEKVEITQADLEQYYQQNIAKYQQKEQKRFSHILVEIGDDEAAAKQKISDVLAKANAGDDFAMLAKEFSADTFSGENGGDLEWIEPGVMEEAFDEAAFALTEVGNISDVVETEFGFHIIKLTEVKAEHVKAFSDVKDEIELVVSKQKAEDKFFELQQEMARLSFEFPDSLEDAADAVGLEVKTSEWLSRFGNIAPFDNAKVIDVAFSDLVVKERLNSDIIEVNDSLAVVLRANEYQAENIKPLAEISEQIKSMLIAEKATQKAQNVAQELLNAFNTGTDITEQLASVNASFEVKTDVARYGAELDSNIVTESFKLPHPKSGNKSATTVTMSNGDIALVELQAVKEGESSVSPNFSQQQTQQLAQSAYKSFVDVLREQAKITQRELVVSAE</sequence>
<keyword evidence="6 12" id="KW-0472">Membrane</keyword>
<dbReference type="Gene3D" id="1.10.4030.10">
    <property type="entry name" value="Porin chaperone SurA, peptide-binding domain"/>
    <property type="match status" value="1"/>
</dbReference>
<keyword evidence="11 14" id="KW-0413">Isomerase</keyword>
<keyword evidence="5 12" id="KW-1133">Transmembrane helix</keyword>
<evidence type="ECO:0000256" key="12">
    <source>
        <dbReference type="SAM" id="Phobius"/>
    </source>
</evidence>
<evidence type="ECO:0000256" key="6">
    <source>
        <dbReference type="ARBA" id="ARBA00023136"/>
    </source>
</evidence>
<keyword evidence="15" id="KW-1185">Reference proteome</keyword>
<comment type="subcellular location">
    <subcellularLocation>
        <location evidence="1">Cell inner membrane</location>
        <topology evidence="1">Single-pass type II membrane protein</topology>
        <orientation evidence="1">Periplasmic side</orientation>
    </subcellularLocation>
</comment>
<dbReference type="PANTHER" id="PTHR47529">
    <property type="entry name" value="PEPTIDYL-PROLYL CIS-TRANS ISOMERASE D"/>
    <property type="match status" value="1"/>
</dbReference>
<comment type="similarity">
    <text evidence="8">Belongs to the PpiD chaperone family.</text>
</comment>
<feature type="domain" description="PpiC" evidence="13">
    <location>
        <begin position="268"/>
        <end position="366"/>
    </location>
</feature>
<evidence type="ECO:0000256" key="5">
    <source>
        <dbReference type="ARBA" id="ARBA00022989"/>
    </source>
</evidence>
<dbReference type="Pfam" id="PF13624">
    <property type="entry name" value="SurA_N_3"/>
    <property type="match status" value="1"/>
</dbReference>
<keyword evidence="7" id="KW-0143">Chaperone</keyword>
<dbReference type="PANTHER" id="PTHR47529:SF1">
    <property type="entry name" value="PERIPLASMIC CHAPERONE PPID"/>
    <property type="match status" value="1"/>
</dbReference>
<proteinExistence type="inferred from homology"/>
<evidence type="ECO:0000256" key="11">
    <source>
        <dbReference type="PROSITE-ProRule" id="PRU00278"/>
    </source>
</evidence>
<dbReference type="PROSITE" id="PS50198">
    <property type="entry name" value="PPIC_PPIASE_2"/>
    <property type="match status" value="1"/>
</dbReference>
<feature type="transmembrane region" description="Helical" evidence="12">
    <location>
        <begin position="12"/>
        <end position="33"/>
    </location>
</feature>
<keyword evidence="2" id="KW-1003">Cell membrane</keyword>
<keyword evidence="3" id="KW-0997">Cell inner membrane</keyword>
<keyword evidence="4 12" id="KW-0812">Transmembrane</keyword>
<evidence type="ECO:0000256" key="8">
    <source>
        <dbReference type="ARBA" id="ARBA00038408"/>
    </source>
</evidence>
<dbReference type="Gene3D" id="3.10.50.40">
    <property type="match status" value="1"/>
</dbReference>
<evidence type="ECO:0000256" key="1">
    <source>
        <dbReference type="ARBA" id="ARBA00004382"/>
    </source>
</evidence>
<dbReference type="SUPFAM" id="SSF109998">
    <property type="entry name" value="Triger factor/SurA peptide-binding domain-like"/>
    <property type="match status" value="1"/>
</dbReference>
<evidence type="ECO:0000259" key="13">
    <source>
        <dbReference type="PROSITE" id="PS50198"/>
    </source>
</evidence>
<dbReference type="GO" id="GO:0016853">
    <property type="term" value="F:isomerase activity"/>
    <property type="evidence" value="ECO:0007669"/>
    <property type="project" value="UniProtKB-KW"/>
</dbReference>
<evidence type="ECO:0000256" key="7">
    <source>
        <dbReference type="ARBA" id="ARBA00023186"/>
    </source>
</evidence>
<evidence type="ECO:0000313" key="14">
    <source>
        <dbReference type="EMBL" id="GHE84579.1"/>
    </source>
</evidence>
<dbReference type="Proteomes" id="UP000626370">
    <property type="component" value="Unassembled WGS sequence"/>
</dbReference>
<dbReference type="EMBL" id="BNAH01000004">
    <property type="protein sequence ID" value="GHE84579.1"/>
    <property type="molecule type" value="Genomic_DNA"/>
</dbReference>
<dbReference type="InterPro" id="IPR052029">
    <property type="entry name" value="PpiD_chaperone"/>
</dbReference>
<evidence type="ECO:0000313" key="15">
    <source>
        <dbReference type="Proteomes" id="UP000626370"/>
    </source>
</evidence>
<dbReference type="InterPro" id="IPR046357">
    <property type="entry name" value="PPIase_dom_sf"/>
</dbReference>
<keyword evidence="11" id="KW-0697">Rotamase</keyword>